<name>A0ABR0V4J4_REHGL</name>
<evidence type="ECO:0000256" key="1">
    <source>
        <dbReference type="SAM" id="MobiDB-lite"/>
    </source>
</evidence>
<sequence>MMRTQSQTRDCGSQVACRRRRGQERATAWEDGEPALLLLLGGLRLLKKLVCPGKPSNLSWMKRRNALRHQYLEMLHEYHSWLRLIKTLIQMIGEENKVATRIQNLRRGNMKESLGGKPPSNKEELLS</sequence>
<feature type="region of interest" description="Disordered" evidence="1">
    <location>
        <begin position="107"/>
        <end position="127"/>
    </location>
</feature>
<gene>
    <name evidence="2" type="ORF">DH2020_037269</name>
</gene>
<evidence type="ECO:0000313" key="2">
    <source>
        <dbReference type="EMBL" id="KAK6128996.1"/>
    </source>
</evidence>
<reference evidence="2 3" key="1">
    <citation type="journal article" date="2021" name="Comput. Struct. Biotechnol. J.">
        <title>De novo genome assembly of the potent medicinal plant Rehmannia glutinosa using nanopore technology.</title>
        <authorList>
            <person name="Ma L."/>
            <person name="Dong C."/>
            <person name="Song C."/>
            <person name="Wang X."/>
            <person name="Zheng X."/>
            <person name="Niu Y."/>
            <person name="Chen S."/>
            <person name="Feng W."/>
        </authorList>
    </citation>
    <scope>NUCLEOTIDE SEQUENCE [LARGE SCALE GENOMIC DNA]</scope>
    <source>
        <strain evidence="2">DH-2019</strain>
    </source>
</reference>
<comment type="caution">
    <text evidence="2">The sequence shown here is derived from an EMBL/GenBank/DDBJ whole genome shotgun (WGS) entry which is preliminary data.</text>
</comment>
<organism evidence="2 3">
    <name type="scientific">Rehmannia glutinosa</name>
    <name type="common">Chinese foxglove</name>
    <dbReference type="NCBI Taxonomy" id="99300"/>
    <lineage>
        <taxon>Eukaryota</taxon>
        <taxon>Viridiplantae</taxon>
        <taxon>Streptophyta</taxon>
        <taxon>Embryophyta</taxon>
        <taxon>Tracheophyta</taxon>
        <taxon>Spermatophyta</taxon>
        <taxon>Magnoliopsida</taxon>
        <taxon>eudicotyledons</taxon>
        <taxon>Gunneridae</taxon>
        <taxon>Pentapetalae</taxon>
        <taxon>asterids</taxon>
        <taxon>lamiids</taxon>
        <taxon>Lamiales</taxon>
        <taxon>Orobanchaceae</taxon>
        <taxon>Rehmannieae</taxon>
        <taxon>Rehmannia</taxon>
    </lineage>
</organism>
<dbReference type="EMBL" id="JABTTQ020001680">
    <property type="protein sequence ID" value="KAK6128996.1"/>
    <property type="molecule type" value="Genomic_DNA"/>
</dbReference>
<evidence type="ECO:0000313" key="3">
    <source>
        <dbReference type="Proteomes" id="UP001318860"/>
    </source>
</evidence>
<keyword evidence="3" id="KW-1185">Reference proteome</keyword>
<protein>
    <submittedName>
        <fullName evidence="2">Uncharacterized protein</fullName>
    </submittedName>
</protein>
<accession>A0ABR0V4J4</accession>
<proteinExistence type="predicted"/>
<dbReference type="Proteomes" id="UP001318860">
    <property type="component" value="Unassembled WGS sequence"/>
</dbReference>